<dbReference type="GO" id="GO:0016740">
    <property type="term" value="F:transferase activity"/>
    <property type="evidence" value="ECO:0007669"/>
    <property type="project" value="UniProtKB-KW"/>
</dbReference>
<name>A0A1E3W5M4_9HYPH</name>
<feature type="domain" description="L,D-TPase catalytic" evidence="9">
    <location>
        <begin position="864"/>
        <end position="1054"/>
    </location>
</feature>
<dbReference type="Gene3D" id="2.40.440.10">
    <property type="entry name" value="L,D-transpeptidase catalytic domain-like"/>
    <property type="match status" value="1"/>
</dbReference>
<evidence type="ECO:0000256" key="1">
    <source>
        <dbReference type="ARBA" id="ARBA00004752"/>
    </source>
</evidence>
<dbReference type="UniPathway" id="UPA00219"/>
<protein>
    <recommendedName>
        <fullName evidence="9">L,D-TPase catalytic domain-containing protein</fullName>
    </recommendedName>
</protein>
<feature type="compositionally biased region" description="Basic and acidic residues" evidence="8">
    <location>
        <begin position="359"/>
        <end position="370"/>
    </location>
</feature>
<feature type="compositionally biased region" description="Basic and acidic residues" evidence="8">
    <location>
        <begin position="379"/>
        <end position="389"/>
    </location>
</feature>
<feature type="compositionally biased region" description="Basic and acidic residues" evidence="8">
    <location>
        <begin position="517"/>
        <end position="545"/>
    </location>
</feature>
<dbReference type="STRING" id="1774968.AUC68_12095"/>
<dbReference type="GO" id="GO:0004180">
    <property type="term" value="F:carboxypeptidase activity"/>
    <property type="evidence" value="ECO:0007669"/>
    <property type="project" value="UniProtKB-ARBA"/>
</dbReference>
<evidence type="ECO:0000256" key="3">
    <source>
        <dbReference type="ARBA" id="ARBA00022679"/>
    </source>
</evidence>
<dbReference type="CDD" id="cd16913">
    <property type="entry name" value="YkuD_like"/>
    <property type="match status" value="1"/>
</dbReference>
<evidence type="ECO:0000256" key="4">
    <source>
        <dbReference type="ARBA" id="ARBA00022960"/>
    </source>
</evidence>
<feature type="compositionally biased region" description="Basic and acidic residues" evidence="8">
    <location>
        <begin position="124"/>
        <end position="150"/>
    </location>
</feature>
<comment type="similarity">
    <text evidence="2">Belongs to the YkuD family.</text>
</comment>
<dbReference type="RefSeq" id="WP_069435957.1">
    <property type="nucleotide sequence ID" value="NZ_LPWG01000002.1"/>
</dbReference>
<feature type="active site" description="Nucleophile" evidence="7">
    <location>
        <position position="1025"/>
    </location>
</feature>
<feature type="compositionally biased region" description="Low complexity" evidence="8">
    <location>
        <begin position="251"/>
        <end position="262"/>
    </location>
</feature>
<dbReference type="PANTHER" id="PTHR41533:SF2">
    <property type="entry name" value="BLR7131 PROTEIN"/>
    <property type="match status" value="1"/>
</dbReference>
<dbReference type="InterPro" id="IPR045380">
    <property type="entry name" value="LD_TPept_scaffold_dom"/>
</dbReference>
<organism evidence="10 11">
    <name type="scientific">Methyloceanibacter methanicus</name>
    <dbReference type="NCBI Taxonomy" id="1774968"/>
    <lineage>
        <taxon>Bacteria</taxon>
        <taxon>Pseudomonadati</taxon>
        <taxon>Pseudomonadota</taxon>
        <taxon>Alphaproteobacteria</taxon>
        <taxon>Hyphomicrobiales</taxon>
        <taxon>Hyphomicrobiaceae</taxon>
        <taxon>Methyloceanibacter</taxon>
    </lineage>
</organism>
<feature type="compositionally biased region" description="Low complexity" evidence="8">
    <location>
        <begin position="557"/>
        <end position="596"/>
    </location>
</feature>
<evidence type="ECO:0000256" key="6">
    <source>
        <dbReference type="ARBA" id="ARBA00023316"/>
    </source>
</evidence>
<dbReference type="GO" id="GO:0008360">
    <property type="term" value="P:regulation of cell shape"/>
    <property type="evidence" value="ECO:0007669"/>
    <property type="project" value="UniProtKB-UniRule"/>
</dbReference>
<comment type="pathway">
    <text evidence="1 7">Cell wall biogenesis; peptidoglycan biosynthesis.</text>
</comment>
<feature type="compositionally biased region" description="Acidic residues" evidence="8">
    <location>
        <begin position="234"/>
        <end position="250"/>
    </location>
</feature>
<keyword evidence="5 7" id="KW-0573">Peptidoglycan synthesis</keyword>
<keyword evidence="3" id="KW-0808">Transferase</keyword>
<feature type="compositionally biased region" description="Low complexity" evidence="8">
    <location>
        <begin position="345"/>
        <end position="358"/>
    </location>
</feature>
<dbReference type="GO" id="GO:0009252">
    <property type="term" value="P:peptidoglycan biosynthetic process"/>
    <property type="evidence" value="ECO:0007669"/>
    <property type="project" value="UniProtKB-UniPathway"/>
</dbReference>
<feature type="compositionally biased region" description="Basic and acidic residues" evidence="8">
    <location>
        <begin position="308"/>
        <end position="327"/>
    </location>
</feature>
<dbReference type="InterPro" id="IPR038063">
    <property type="entry name" value="Transpep_catalytic_dom"/>
</dbReference>
<evidence type="ECO:0000256" key="5">
    <source>
        <dbReference type="ARBA" id="ARBA00022984"/>
    </source>
</evidence>
<evidence type="ECO:0000256" key="7">
    <source>
        <dbReference type="PROSITE-ProRule" id="PRU01373"/>
    </source>
</evidence>
<evidence type="ECO:0000256" key="8">
    <source>
        <dbReference type="SAM" id="MobiDB-lite"/>
    </source>
</evidence>
<keyword evidence="6 7" id="KW-0961">Cell wall biogenesis/degradation</keyword>
<dbReference type="InterPro" id="IPR052905">
    <property type="entry name" value="LD-transpeptidase_YkuD-like"/>
</dbReference>
<evidence type="ECO:0000313" key="10">
    <source>
        <dbReference type="EMBL" id="ODS01113.1"/>
    </source>
</evidence>
<keyword evidence="4 7" id="KW-0133">Cell shape</keyword>
<dbReference type="SUPFAM" id="SSF141523">
    <property type="entry name" value="L,D-transpeptidase catalytic domain-like"/>
    <property type="match status" value="1"/>
</dbReference>
<feature type="active site" description="Proton donor/acceptor" evidence="7">
    <location>
        <position position="1006"/>
    </location>
</feature>
<feature type="compositionally biased region" description="Basic and acidic residues" evidence="8">
    <location>
        <begin position="400"/>
        <end position="412"/>
    </location>
</feature>
<reference evidence="10 11" key="1">
    <citation type="journal article" date="2016" name="Environ. Microbiol.">
        <title>New Methyloceanibacter diversity from North Sea sediments includes methanotroph containing solely the soluble methane monooxygenase.</title>
        <authorList>
            <person name="Vekeman B."/>
            <person name="Kerckhof F.M."/>
            <person name="Cremers G."/>
            <person name="de Vos P."/>
            <person name="Vandamme P."/>
            <person name="Boon N."/>
            <person name="Op den Camp H.J."/>
            <person name="Heylen K."/>
        </authorList>
    </citation>
    <scope>NUCLEOTIDE SEQUENCE [LARGE SCALE GENOMIC DNA]</scope>
    <source>
        <strain evidence="10 11">R-67174</strain>
    </source>
</reference>
<keyword evidence="11" id="KW-1185">Reference proteome</keyword>
<proteinExistence type="inferred from homology"/>
<dbReference type="Proteomes" id="UP000094501">
    <property type="component" value="Unassembled WGS sequence"/>
</dbReference>
<evidence type="ECO:0000256" key="2">
    <source>
        <dbReference type="ARBA" id="ARBA00005992"/>
    </source>
</evidence>
<feature type="compositionally biased region" description="Basic and acidic residues" evidence="8">
    <location>
        <begin position="222"/>
        <end position="232"/>
    </location>
</feature>
<feature type="region of interest" description="Disordered" evidence="8">
    <location>
        <begin position="104"/>
        <end position="664"/>
    </location>
</feature>
<dbReference type="InterPro" id="IPR005490">
    <property type="entry name" value="LD_TPept_cat_dom"/>
</dbReference>
<feature type="compositionally biased region" description="Low complexity" evidence="8">
    <location>
        <begin position="198"/>
        <end position="207"/>
    </location>
</feature>
<evidence type="ECO:0000259" key="9">
    <source>
        <dbReference type="PROSITE" id="PS52029"/>
    </source>
</evidence>
<sequence>MSGRFAIVGLTALAFLVFGAGAGLAPSKATAEFRVPGLFGGKPAVKRKRYRAPRPVQPSRNPDRVFATVSAKAVSPEVAKNSDAVLGVGTTSAASVALALPAPRRTAAKDEDPAPSVAAEANADEAKADESKADESKADESKADEAKTDESDTAETASQDTKSAETETADTETADSETPDSELADTKTADAQDDASSADEVASAADTGTARAETETEVAGEADPKAESKTELAADSEDESQSVADMDSEPSSESKTSSGSKTADSEADTETDGDSKTASSDSKPDETASATDGADTAAASDAAPNADTRADDAKSGDVKASETKTADAETGDDATTGDDAKATETSDANSGDASSGDAKSNETEPTETKAADAGTGESADNKDADKEAATDVSDAGGAKTADEKTADEKTADAKSAAAASDESDAAEATLADKTDEIAVTSPSDVGTAAAATAAAVTAAALAAKAEADGSTEAADTSEAESAEADADSAEVAADAGPVPPAPQPKPEAVRLANKTGVDAKDESGVKDGAEAETKAEADTETDTKTASDVVSEPEADPVATASIAPASAPSSTAQSAVPADVTDVARAADAPAAAAPKPDPRAYNATVVLDVSPPPGSEEPDVEETQVAALSPGSALVPDDGTAAEDEPPADNAVDVGPPPPPPVDPVIASVRSKLEGPAAPKVAAADLEALKTLYGERDDEPFWVTEDGLTSGAKVLIATIQDADDWGLDAGAYAVPDPNAALATDEARADAELALSAAALKYARHAQTGRLTPSRAHKLFDYNPKARDPKTVLTGLAASETPDKALLALHPQSEQYQRLHAALVHARDTAQGLGRNPDNDRNVQRIVINMERWRWLPSDLGSFHVWNNIPEFQFRVFKGGREIYREKSIVGQVKYATPFFSAPMRNIVFNPNWTVPPTIVKEDIAPKLKGPRRSGGLFSGPESRNRMLSRYGLTVSKGGKPVDADAVDWQTANVHTYTFTQDPGPHNVLGQFKFNFPNSHAIYMHDTTQKELFSRQTRTLSHGCIRVNQPARFAALLLGEDKGWSMGTVQDVLARAQGQTKVIALNRNIPVHLTYNTAVADSYGSIQEFGDVYGIDNQMAAKLFKNPAYFNVPYSADVAETSPAPRYSEPRPRRRRSANSVDDFISGILGN</sequence>
<dbReference type="PROSITE" id="PS52029">
    <property type="entry name" value="LD_TPASE"/>
    <property type="match status" value="1"/>
</dbReference>
<feature type="compositionally biased region" description="Low complexity" evidence="8">
    <location>
        <begin position="287"/>
        <end position="307"/>
    </location>
</feature>
<evidence type="ECO:0000313" key="11">
    <source>
        <dbReference type="Proteomes" id="UP000094501"/>
    </source>
</evidence>
<dbReference type="Pfam" id="PF20142">
    <property type="entry name" value="Scaffold"/>
    <property type="match status" value="1"/>
</dbReference>
<dbReference type="GO" id="GO:0071555">
    <property type="term" value="P:cell wall organization"/>
    <property type="evidence" value="ECO:0007669"/>
    <property type="project" value="UniProtKB-UniRule"/>
</dbReference>
<dbReference type="PANTHER" id="PTHR41533">
    <property type="entry name" value="L,D-TRANSPEPTIDASE HI_1667-RELATED"/>
    <property type="match status" value="1"/>
</dbReference>
<dbReference type="EMBL" id="LPWG01000002">
    <property type="protein sequence ID" value="ODS01113.1"/>
    <property type="molecule type" value="Genomic_DNA"/>
</dbReference>
<dbReference type="AlphaFoldDB" id="A0A1E3W5M4"/>
<feature type="compositionally biased region" description="Acidic residues" evidence="8">
    <location>
        <begin position="167"/>
        <end position="183"/>
    </location>
</feature>
<gene>
    <name evidence="10" type="ORF">AUC68_12095</name>
</gene>
<feature type="compositionally biased region" description="Low complexity" evidence="8">
    <location>
        <begin position="447"/>
        <end position="474"/>
    </location>
</feature>
<comment type="caution">
    <text evidence="10">The sequence shown here is derived from an EMBL/GenBank/DDBJ whole genome shotgun (WGS) entry which is preliminary data.</text>
</comment>
<feature type="compositionally biased region" description="Low complexity" evidence="8">
    <location>
        <begin position="413"/>
        <end position="429"/>
    </location>
</feature>
<feature type="compositionally biased region" description="Acidic residues" evidence="8">
    <location>
        <begin position="475"/>
        <end position="488"/>
    </location>
</feature>
<accession>A0A1E3W5M4</accession>
<dbReference type="Pfam" id="PF03734">
    <property type="entry name" value="YkuD"/>
    <property type="match status" value="1"/>
</dbReference>